<dbReference type="InterPro" id="IPR001245">
    <property type="entry name" value="Ser-Thr/Tyr_kinase_cat_dom"/>
</dbReference>
<dbReference type="EMBL" id="CAJVPY010026037">
    <property type="protein sequence ID" value="CAG8789119.1"/>
    <property type="molecule type" value="Genomic_DNA"/>
</dbReference>
<dbReference type="Pfam" id="PF07714">
    <property type="entry name" value="PK_Tyr_Ser-Thr"/>
    <property type="match status" value="1"/>
</dbReference>
<dbReference type="OrthoDB" id="2446928at2759"/>
<organism evidence="2 3">
    <name type="scientific">Dentiscutata erythropus</name>
    <dbReference type="NCBI Taxonomy" id="1348616"/>
    <lineage>
        <taxon>Eukaryota</taxon>
        <taxon>Fungi</taxon>
        <taxon>Fungi incertae sedis</taxon>
        <taxon>Mucoromycota</taxon>
        <taxon>Glomeromycotina</taxon>
        <taxon>Glomeromycetes</taxon>
        <taxon>Diversisporales</taxon>
        <taxon>Gigasporaceae</taxon>
        <taxon>Dentiscutata</taxon>
    </lineage>
</organism>
<dbReference type="Gene3D" id="1.10.510.10">
    <property type="entry name" value="Transferase(Phosphotransferase) domain 1"/>
    <property type="match status" value="1"/>
</dbReference>
<protein>
    <submittedName>
        <fullName evidence="2">10265_t:CDS:1</fullName>
    </submittedName>
</protein>
<dbReference type="GO" id="GO:0004672">
    <property type="term" value="F:protein kinase activity"/>
    <property type="evidence" value="ECO:0007669"/>
    <property type="project" value="InterPro"/>
</dbReference>
<reference evidence="2" key="1">
    <citation type="submission" date="2021-06" db="EMBL/GenBank/DDBJ databases">
        <authorList>
            <person name="Kallberg Y."/>
            <person name="Tangrot J."/>
            <person name="Rosling A."/>
        </authorList>
    </citation>
    <scope>NUCLEOTIDE SEQUENCE</scope>
    <source>
        <strain evidence="2">MA453B</strain>
    </source>
</reference>
<keyword evidence="3" id="KW-1185">Reference proteome</keyword>
<accession>A0A9N9JNF0</accession>
<feature type="domain" description="Serine-threonine/tyrosine-protein kinase catalytic" evidence="1">
    <location>
        <begin position="5"/>
        <end position="121"/>
    </location>
</feature>
<evidence type="ECO:0000259" key="1">
    <source>
        <dbReference type="Pfam" id="PF07714"/>
    </source>
</evidence>
<dbReference type="Proteomes" id="UP000789405">
    <property type="component" value="Unassembled WGS sequence"/>
</dbReference>
<dbReference type="AlphaFoldDB" id="A0A9N9JNF0"/>
<gene>
    <name evidence="2" type="ORF">DERYTH_LOCUS21038</name>
</gene>
<dbReference type="InterPro" id="IPR011009">
    <property type="entry name" value="Kinase-like_dom_sf"/>
</dbReference>
<evidence type="ECO:0000313" key="3">
    <source>
        <dbReference type="Proteomes" id="UP000789405"/>
    </source>
</evidence>
<evidence type="ECO:0000313" key="2">
    <source>
        <dbReference type="EMBL" id="CAG8789119.1"/>
    </source>
</evidence>
<proteinExistence type="predicted"/>
<feature type="non-terminal residue" evidence="2">
    <location>
        <position position="1"/>
    </location>
</feature>
<dbReference type="SUPFAM" id="SSF56112">
    <property type="entry name" value="Protein kinase-like (PK-like)"/>
    <property type="match status" value="1"/>
</dbReference>
<name>A0A9N9JNF0_9GLOM</name>
<sequence>LYIGNILSYDHDWCFITDLGLSKPADETEISKDSKQKVFRIIPYIALEYYLVMIITQRHQIMIMFEILTGIPPFYNIPHDKDLVFKICNGYRPEIPSNSVIPQLLVDIMKRCWNAKSERRPVDNSNTNSLAYEINSSAIYTSRGFNFKNLPKPKNLNENDDKIQMN</sequence>
<comment type="caution">
    <text evidence="2">The sequence shown here is derived from an EMBL/GenBank/DDBJ whole genome shotgun (WGS) entry which is preliminary data.</text>
</comment>